<dbReference type="AlphaFoldDB" id="A0A286U571"/>
<protein>
    <recommendedName>
        <fullName evidence="5">Kinesin-like protein</fullName>
    </recommendedName>
</protein>
<feature type="domain" description="Kinesin motor" evidence="8">
    <location>
        <begin position="4"/>
        <end position="326"/>
    </location>
</feature>
<dbReference type="GO" id="GO:0051231">
    <property type="term" value="P:spindle elongation"/>
    <property type="evidence" value="ECO:0007669"/>
    <property type="project" value="TreeGrafter"/>
</dbReference>
<dbReference type="InterPro" id="IPR019821">
    <property type="entry name" value="Kinesin_motor_CS"/>
</dbReference>
<organism evidence="9 10">
    <name type="scientific">Pyrrhoderma noxium</name>
    <dbReference type="NCBI Taxonomy" id="2282107"/>
    <lineage>
        <taxon>Eukaryota</taxon>
        <taxon>Fungi</taxon>
        <taxon>Dikarya</taxon>
        <taxon>Basidiomycota</taxon>
        <taxon>Agaricomycotina</taxon>
        <taxon>Agaricomycetes</taxon>
        <taxon>Hymenochaetales</taxon>
        <taxon>Hymenochaetaceae</taxon>
        <taxon>Pyrrhoderma</taxon>
    </lineage>
</organism>
<dbReference type="SUPFAM" id="SSF52540">
    <property type="entry name" value="P-loop containing nucleoside triphosphate hydrolases"/>
    <property type="match status" value="1"/>
</dbReference>
<evidence type="ECO:0000313" key="9">
    <source>
        <dbReference type="EMBL" id="PAV14731.1"/>
    </source>
</evidence>
<evidence type="ECO:0000256" key="6">
    <source>
        <dbReference type="SAM" id="Coils"/>
    </source>
</evidence>
<dbReference type="PROSITE" id="PS00411">
    <property type="entry name" value="KINESIN_MOTOR_1"/>
    <property type="match status" value="1"/>
</dbReference>
<name>A0A286U571_9AGAM</name>
<feature type="region of interest" description="Disordered" evidence="7">
    <location>
        <begin position="407"/>
        <end position="437"/>
    </location>
</feature>
<dbReference type="PANTHER" id="PTHR47969:SF9">
    <property type="entry name" value="KINESIN-LIKE PROTEIN"/>
    <property type="match status" value="1"/>
</dbReference>
<dbReference type="EMBL" id="NBII01000012">
    <property type="protein sequence ID" value="PAV14731.1"/>
    <property type="molecule type" value="Genomic_DNA"/>
</dbReference>
<reference evidence="9 10" key="1">
    <citation type="journal article" date="2017" name="Mol. Ecol.">
        <title>Comparative and population genomic landscape of Phellinus noxius: A hypervariable fungus causing root rot in trees.</title>
        <authorList>
            <person name="Chung C.L."/>
            <person name="Lee T.J."/>
            <person name="Akiba M."/>
            <person name="Lee H.H."/>
            <person name="Kuo T.H."/>
            <person name="Liu D."/>
            <person name="Ke H.M."/>
            <person name="Yokoi T."/>
            <person name="Roa M.B."/>
            <person name="Lu M.J."/>
            <person name="Chang Y.Y."/>
            <person name="Ann P.J."/>
            <person name="Tsai J.N."/>
            <person name="Chen C.Y."/>
            <person name="Tzean S.S."/>
            <person name="Ota Y."/>
            <person name="Hattori T."/>
            <person name="Sahashi N."/>
            <person name="Liou R.F."/>
            <person name="Kikuchi T."/>
            <person name="Tsai I.J."/>
        </authorList>
    </citation>
    <scope>NUCLEOTIDE SEQUENCE [LARGE SCALE GENOMIC DNA]</scope>
    <source>
        <strain evidence="9 10">FFPRI411160</strain>
    </source>
</reference>
<dbReference type="GO" id="GO:0007052">
    <property type="term" value="P:mitotic spindle organization"/>
    <property type="evidence" value="ECO:0007669"/>
    <property type="project" value="TreeGrafter"/>
</dbReference>
<sequence length="745" mass="81675">MATKIRIAARLRPKIQGEVNDEAVSVQNDDTGSFVMVNHPRDQTQRFKFPFSSCYGPNSVQEEIYKNDVKPLLDVVFDGVTVTVFAYGVTSSGKTHTIQGSKTQPGIIPRVVQDLFDRQASITDVQVNISASYMEIYKEEVYDLLVDRESAPKLPVRENEAGQVFVAYLSAIPLSSVSEFDRIYSAATKRRSVGSTNLNHASSRSHAILTLHVQMIDSANNQTITGKINLVDLAGSENNKLTGNDPSRMAESAAINKSLSVLGQVVHALNQGASRIPYRNSKLTRILQDALGGSAVGLLICNLAPGTKFRQDTWNTLNFATRTKEIENRPVVNVRDNQPAPKPHFAALAQQAPSLPSANVASSSRQSGRPSLLPTAGSSKLLGASKGRLSTFGLSNSSAYQSFSAATSGASASARRPSAESTKSGGRGSNNSSGILGLTEEEIDERISKAVEIEVARRLEQLEKRRAEAEKKEAEQQVAKPPSSLSSTPDLIPPDMRSRSGLPSGVLTPLLKRHEDLDNELRRRLVELEEKYEQNHNRERSHEIQLADVLSPSSKKKTGRAYVALARAHSEKGDLAVALDLYRKAETYVPDNMKLKSRIIEIEYAVNNNVPFIPRHSKKTQGGTRNANASTLDVVESSVLDREQSDSDEESDIDSRKSRKQKATDRNPFEEATNQPDRGLNSGDSPKKVSKPKRHAGEPGVEFEQTGLPKKQIRRDVFDSGVRSSGEELDDDEDDAEWVRNSLLI</sequence>
<keyword evidence="5" id="KW-0493">Microtubule</keyword>
<feature type="repeat" description="TPR" evidence="4">
    <location>
        <begin position="559"/>
        <end position="592"/>
    </location>
</feature>
<evidence type="ECO:0000256" key="3">
    <source>
        <dbReference type="PROSITE-ProRule" id="PRU00283"/>
    </source>
</evidence>
<dbReference type="InterPro" id="IPR036961">
    <property type="entry name" value="Kinesin_motor_dom_sf"/>
</dbReference>
<dbReference type="GO" id="GO:0007018">
    <property type="term" value="P:microtubule-based movement"/>
    <property type="evidence" value="ECO:0007669"/>
    <property type="project" value="InterPro"/>
</dbReference>
<dbReference type="STRING" id="2282107.A0A286U571"/>
<dbReference type="OrthoDB" id="3176171at2759"/>
<dbReference type="PRINTS" id="PR00380">
    <property type="entry name" value="KINESINHEAVY"/>
</dbReference>
<dbReference type="GO" id="GO:0005875">
    <property type="term" value="C:microtubule associated complex"/>
    <property type="evidence" value="ECO:0007669"/>
    <property type="project" value="TreeGrafter"/>
</dbReference>
<dbReference type="Proteomes" id="UP000217199">
    <property type="component" value="Unassembled WGS sequence"/>
</dbReference>
<dbReference type="InterPro" id="IPR001752">
    <property type="entry name" value="Kinesin_motor_dom"/>
</dbReference>
<dbReference type="Pfam" id="PF00225">
    <property type="entry name" value="Kinesin"/>
    <property type="match status" value="1"/>
</dbReference>
<dbReference type="PROSITE" id="PS50067">
    <property type="entry name" value="KINESIN_MOTOR_2"/>
    <property type="match status" value="1"/>
</dbReference>
<keyword evidence="4" id="KW-0802">TPR repeat</keyword>
<dbReference type="GO" id="GO:0005874">
    <property type="term" value="C:microtubule"/>
    <property type="evidence" value="ECO:0007669"/>
    <property type="project" value="UniProtKB-KW"/>
</dbReference>
<evidence type="ECO:0000256" key="1">
    <source>
        <dbReference type="ARBA" id="ARBA00022741"/>
    </source>
</evidence>
<feature type="coiled-coil region" evidence="6">
    <location>
        <begin position="511"/>
        <end position="538"/>
    </location>
</feature>
<dbReference type="InterPro" id="IPR027640">
    <property type="entry name" value="Kinesin-like_fam"/>
</dbReference>
<dbReference type="PANTHER" id="PTHR47969">
    <property type="entry name" value="CHROMOSOME-ASSOCIATED KINESIN KIF4A-RELATED"/>
    <property type="match status" value="1"/>
</dbReference>
<proteinExistence type="inferred from homology"/>
<dbReference type="InterPro" id="IPR027417">
    <property type="entry name" value="P-loop_NTPase"/>
</dbReference>
<keyword evidence="10" id="KW-1185">Reference proteome</keyword>
<comment type="caution">
    <text evidence="9">The sequence shown here is derived from an EMBL/GenBank/DDBJ whole genome shotgun (WGS) entry which is preliminary data.</text>
</comment>
<keyword evidence="1 3" id="KW-0547">Nucleotide-binding</keyword>
<feature type="region of interest" description="Disordered" evidence="7">
    <location>
        <begin position="356"/>
        <end position="380"/>
    </location>
</feature>
<keyword evidence="6" id="KW-0175">Coiled coil</keyword>
<evidence type="ECO:0000256" key="4">
    <source>
        <dbReference type="PROSITE-ProRule" id="PRU00339"/>
    </source>
</evidence>
<dbReference type="InParanoid" id="A0A286U571"/>
<feature type="region of interest" description="Disordered" evidence="7">
    <location>
        <begin position="468"/>
        <end position="507"/>
    </location>
</feature>
<keyword evidence="2 3" id="KW-0067">ATP-binding</keyword>
<evidence type="ECO:0000259" key="8">
    <source>
        <dbReference type="PROSITE" id="PS50067"/>
    </source>
</evidence>
<evidence type="ECO:0000256" key="5">
    <source>
        <dbReference type="RuleBase" id="RU000394"/>
    </source>
</evidence>
<gene>
    <name evidence="9" type="ORF">PNOK_0980900</name>
</gene>
<feature type="compositionally biased region" description="Polar residues" evidence="7">
    <location>
        <begin position="356"/>
        <end position="369"/>
    </location>
</feature>
<dbReference type="GO" id="GO:0005524">
    <property type="term" value="F:ATP binding"/>
    <property type="evidence" value="ECO:0007669"/>
    <property type="project" value="UniProtKB-UniRule"/>
</dbReference>
<dbReference type="GO" id="GO:0008017">
    <property type="term" value="F:microtubule binding"/>
    <property type="evidence" value="ECO:0007669"/>
    <property type="project" value="InterPro"/>
</dbReference>
<dbReference type="PROSITE" id="PS50005">
    <property type="entry name" value="TPR"/>
    <property type="match status" value="1"/>
</dbReference>
<evidence type="ECO:0000256" key="7">
    <source>
        <dbReference type="SAM" id="MobiDB-lite"/>
    </source>
</evidence>
<feature type="compositionally biased region" description="Acidic residues" evidence="7">
    <location>
        <begin position="727"/>
        <end position="736"/>
    </location>
</feature>
<dbReference type="InterPro" id="IPR019734">
    <property type="entry name" value="TPR_rpt"/>
</dbReference>
<dbReference type="Gene3D" id="3.40.850.10">
    <property type="entry name" value="Kinesin motor domain"/>
    <property type="match status" value="1"/>
</dbReference>
<comment type="similarity">
    <text evidence="3 5">Belongs to the TRAFAC class myosin-kinesin ATPase superfamily. Kinesin family.</text>
</comment>
<feature type="compositionally biased region" description="Low complexity" evidence="7">
    <location>
        <begin position="407"/>
        <end position="421"/>
    </location>
</feature>
<dbReference type="CDD" id="cd00106">
    <property type="entry name" value="KISc"/>
    <property type="match status" value="1"/>
</dbReference>
<feature type="region of interest" description="Disordered" evidence="7">
    <location>
        <begin position="613"/>
        <end position="745"/>
    </location>
</feature>
<feature type="binding site" evidence="3">
    <location>
        <begin position="88"/>
        <end position="95"/>
    </location>
    <ligand>
        <name>ATP</name>
        <dbReference type="ChEBI" id="CHEBI:30616"/>
    </ligand>
</feature>
<accession>A0A286U571</accession>
<dbReference type="GO" id="GO:0003777">
    <property type="term" value="F:microtubule motor activity"/>
    <property type="evidence" value="ECO:0007669"/>
    <property type="project" value="InterPro"/>
</dbReference>
<keyword evidence="3 5" id="KW-0505">Motor protein</keyword>
<feature type="compositionally biased region" description="Polar residues" evidence="7">
    <location>
        <begin position="620"/>
        <end position="631"/>
    </location>
</feature>
<evidence type="ECO:0000313" key="10">
    <source>
        <dbReference type="Proteomes" id="UP000217199"/>
    </source>
</evidence>
<evidence type="ECO:0000256" key="2">
    <source>
        <dbReference type="ARBA" id="ARBA00022840"/>
    </source>
</evidence>
<dbReference type="SMART" id="SM00129">
    <property type="entry name" value="KISc"/>
    <property type="match status" value="1"/>
</dbReference>